<dbReference type="EMBL" id="JBHLYW010000029">
    <property type="protein sequence ID" value="MFC0080118.1"/>
    <property type="molecule type" value="Genomic_DNA"/>
</dbReference>
<accession>A0ABV6BXF2</accession>
<evidence type="ECO:0000313" key="2">
    <source>
        <dbReference type="EMBL" id="MFC0080118.1"/>
    </source>
</evidence>
<sequence length="56" mass="6139">MKKTILAGFCALMCIGFHSCTSDEDNLESNTKKNSEILSVKEGPDDDPINVKPPKK</sequence>
<dbReference type="RefSeq" id="WP_379682892.1">
    <property type="nucleotide sequence ID" value="NZ_JBHLYW010000029.1"/>
</dbReference>
<protein>
    <recommendedName>
        <fullName evidence="4">Lipoprotein</fullName>
    </recommendedName>
</protein>
<organism evidence="2 3">
    <name type="scientific">Flavobacterium procerum</name>
    <dbReference type="NCBI Taxonomy" id="1455569"/>
    <lineage>
        <taxon>Bacteria</taxon>
        <taxon>Pseudomonadati</taxon>
        <taxon>Bacteroidota</taxon>
        <taxon>Flavobacteriia</taxon>
        <taxon>Flavobacteriales</taxon>
        <taxon>Flavobacteriaceae</taxon>
        <taxon>Flavobacterium</taxon>
    </lineage>
</organism>
<proteinExistence type="predicted"/>
<gene>
    <name evidence="2" type="ORF">ACFFLS_23945</name>
</gene>
<reference evidence="2 3" key="1">
    <citation type="submission" date="2024-09" db="EMBL/GenBank/DDBJ databases">
        <authorList>
            <person name="Sun Q."/>
            <person name="Mori K."/>
        </authorList>
    </citation>
    <scope>NUCLEOTIDE SEQUENCE [LARGE SCALE GENOMIC DNA]</scope>
    <source>
        <strain evidence="2 3">CGMCC 1.12926</strain>
    </source>
</reference>
<feature type="region of interest" description="Disordered" evidence="1">
    <location>
        <begin position="24"/>
        <end position="56"/>
    </location>
</feature>
<evidence type="ECO:0000256" key="1">
    <source>
        <dbReference type="SAM" id="MobiDB-lite"/>
    </source>
</evidence>
<keyword evidence="3" id="KW-1185">Reference proteome</keyword>
<evidence type="ECO:0008006" key="4">
    <source>
        <dbReference type="Google" id="ProtNLM"/>
    </source>
</evidence>
<name>A0ABV6BXF2_9FLAO</name>
<evidence type="ECO:0000313" key="3">
    <source>
        <dbReference type="Proteomes" id="UP001589734"/>
    </source>
</evidence>
<dbReference type="Proteomes" id="UP001589734">
    <property type="component" value="Unassembled WGS sequence"/>
</dbReference>
<comment type="caution">
    <text evidence="2">The sequence shown here is derived from an EMBL/GenBank/DDBJ whole genome shotgun (WGS) entry which is preliminary data.</text>
</comment>